<dbReference type="SUPFAM" id="SSF53474">
    <property type="entry name" value="alpha/beta-Hydrolases"/>
    <property type="match status" value="1"/>
</dbReference>
<feature type="domain" description="AB hydrolase-1" evidence="2">
    <location>
        <begin position="80"/>
        <end position="226"/>
    </location>
</feature>
<dbReference type="GO" id="GO:0017000">
    <property type="term" value="P:antibiotic biosynthetic process"/>
    <property type="evidence" value="ECO:0007669"/>
    <property type="project" value="UniProtKB-ARBA"/>
</dbReference>
<keyword evidence="1" id="KW-0732">Signal</keyword>
<protein>
    <recommendedName>
        <fullName evidence="2">AB hydrolase-1 domain-containing protein</fullName>
    </recommendedName>
</protein>
<evidence type="ECO:0000259" key="2">
    <source>
        <dbReference type="Pfam" id="PF00561"/>
    </source>
</evidence>
<gene>
    <name evidence="3" type="ORF">PENNAL_c0030G05163</name>
</gene>
<dbReference type="STRING" id="60175.A0A1V6Y8N1"/>
<evidence type="ECO:0000256" key="1">
    <source>
        <dbReference type="SAM" id="SignalP"/>
    </source>
</evidence>
<evidence type="ECO:0000313" key="4">
    <source>
        <dbReference type="Proteomes" id="UP000191691"/>
    </source>
</evidence>
<reference evidence="4" key="1">
    <citation type="journal article" date="2017" name="Nat. Microbiol.">
        <title>Global analysis of biosynthetic gene clusters reveals vast potential of secondary metabolite production in Penicillium species.</title>
        <authorList>
            <person name="Nielsen J.C."/>
            <person name="Grijseels S."/>
            <person name="Prigent S."/>
            <person name="Ji B."/>
            <person name="Dainat J."/>
            <person name="Nielsen K.F."/>
            <person name="Frisvad J.C."/>
            <person name="Workman M."/>
            <person name="Nielsen J."/>
        </authorList>
    </citation>
    <scope>NUCLEOTIDE SEQUENCE [LARGE SCALE GENOMIC DNA]</scope>
    <source>
        <strain evidence="4">IBT 13039</strain>
    </source>
</reference>
<dbReference type="Gene3D" id="3.40.50.1820">
    <property type="entry name" value="alpha/beta hydrolase"/>
    <property type="match status" value="1"/>
</dbReference>
<dbReference type="AlphaFoldDB" id="A0A1V6Y8N1"/>
<sequence>MRMFRIGVLAFSLGICVGYQCADPRLPPKPYVPPWATLPDTPSLPTAIESGYVSVDNETAIWYGFYGQQLSHTLDCGQIPVLFLHGGFANSDYFGHQIEALLDLPFTLMAIDSRAQGRSTGGSGPITYDRMAGDVLAVLDHFQIPKIALVGWSDGAIIGFDIAMNHSSRLDRLFSFGGSYDFSNGNTTIGTNPIFKAYLQRTEREYKQLNPNPKRWPELSDKINEMWSTLPVWDQESFGQIPTLYADQPAPLVWIVDGDNEEVVNRTVPAVLHDWISGSGLALLPSVSHFAFLQDPRTFTALLLRFLEYEWASGPVSPLSREL</sequence>
<dbReference type="Proteomes" id="UP000191691">
    <property type="component" value="Unassembled WGS sequence"/>
</dbReference>
<dbReference type="OMA" id="GIDLWYA"/>
<name>A0A1V6Y8N1_PENNA</name>
<feature type="chain" id="PRO_5012845200" description="AB hydrolase-1 domain-containing protein" evidence="1">
    <location>
        <begin position="19"/>
        <end position="323"/>
    </location>
</feature>
<dbReference type="GO" id="GO:0072330">
    <property type="term" value="P:monocarboxylic acid biosynthetic process"/>
    <property type="evidence" value="ECO:0007669"/>
    <property type="project" value="UniProtKB-ARBA"/>
</dbReference>
<keyword evidence="4" id="KW-1185">Reference proteome</keyword>
<dbReference type="GO" id="GO:0017171">
    <property type="term" value="F:serine hydrolase activity"/>
    <property type="evidence" value="ECO:0007669"/>
    <property type="project" value="TreeGrafter"/>
</dbReference>
<dbReference type="InterPro" id="IPR000073">
    <property type="entry name" value="AB_hydrolase_1"/>
</dbReference>
<feature type="signal peptide" evidence="1">
    <location>
        <begin position="1"/>
        <end position="18"/>
    </location>
</feature>
<dbReference type="EMBL" id="MOOB01000030">
    <property type="protein sequence ID" value="OQE83769.1"/>
    <property type="molecule type" value="Genomic_DNA"/>
</dbReference>
<proteinExistence type="predicted"/>
<dbReference type="PANTHER" id="PTHR46331:SF2">
    <property type="entry name" value="VALACYCLOVIR HYDROLASE"/>
    <property type="match status" value="1"/>
</dbReference>
<accession>A0A1V6Y8N1</accession>
<comment type="caution">
    <text evidence="3">The sequence shown here is derived from an EMBL/GenBank/DDBJ whole genome shotgun (WGS) entry which is preliminary data.</text>
</comment>
<dbReference type="InterPro" id="IPR029058">
    <property type="entry name" value="AB_hydrolase_fold"/>
</dbReference>
<organism evidence="3 4">
    <name type="scientific">Penicillium nalgiovense</name>
    <dbReference type="NCBI Taxonomy" id="60175"/>
    <lineage>
        <taxon>Eukaryota</taxon>
        <taxon>Fungi</taxon>
        <taxon>Dikarya</taxon>
        <taxon>Ascomycota</taxon>
        <taxon>Pezizomycotina</taxon>
        <taxon>Eurotiomycetes</taxon>
        <taxon>Eurotiomycetidae</taxon>
        <taxon>Eurotiales</taxon>
        <taxon>Aspergillaceae</taxon>
        <taxon>Penicillium</taxon>
    </lineage>
</organism>
<dbReference type="PANTHER" id="PTHR46331">
    <property type="entry name" value="VALACYCLOVIR HYDROLASE"/>
    <property type="match status" value="1"/>
</dbReference>
<dbReference type="Pfam" id="PF00561">
    <property type="entry name" value="Abhydrolase_1"/>
    <property type="match status" value="1"/>
</dbReference>
<evidence type="ECO:0000313" key="3">
    <source>
        <dbReference type="EMBL" id="OQE83769.1"/>
    </source>
</evidence>